<dbReference type="SUPFAM" id="SSF53822">
    <property type="entry name" value="Periplasmic binding protein-like I"/>
    <property type="match status" value="1"/>
</dbReference>
<proteinExistence type="inferred from homology"/>
<dbReference type="Pfam" id="PF13407">
    <property type="entry name" value="Peripla_BP_4"/>
    <property type="match status" value="1"/>
</dbReference>
<evidence type="ECO:0000256" key="3">
    <source>
        <dbReference type="ARBA" id="ARBA00022729"/>
    </source>
</evidence>
<evidence type="ECO:0000313" key="5">
    <source>
        <dbReference type="EMBL" id="GGD74828.1"/>
    </source>
</evidence>
<name>A0ABQ1RQG1_9ALTE</name>
<evidence type="ECO:0000313" key="6">
    <source>
        <dbReference type="Proteomes" id="UP000614272"/>
    </source>
</evidence>
<dbReference type="InterPro" id="IPR028082">
    <property type="entry name" value="Peripla_BP_I"/>
</dbReference>
<gene>
    <name evidence="5" type="ORF">GCM10011357_32260</name>
</gene>
<dbReference type="Proteomes" id="UP000614272">
    <property type="component" value="Unassembled WGS sequence"/>
</dbReference>
<keyword evidence="3" id="KW-0732">Signal</keyword>
<accession>A0ABQ1RQG1</accession>
<reference evidence="6" key="1">
    <citation type="journal article" date="2019" name="Int. J. Syst. Evol. Microbiol.">
        <title>The Global Catalogue of Microorganisms (GCM) 10K type strain sequencing project: providing services to taxonomists for standard genome sequencing and annotation.</title>
        <authorList>
            <consortium name="The Broad Institute Genomics Platform"/>
            <consortium name="The Broad Institute Genome Sequencing Center for Infectious Disease"/>
            <person name="Wu L."/>
            <person name="Ma J."/>
        </authorList>
    </citation>
    <scope>NUCLEOTIDE SEQUENCE [LARGE SCALE GENOMIC DNA]</scope>
    <source>
        <strain evidence="6">CGMCC 1.12923</strain>
    </source>
</reference>
<comment type="similarity">
    <text evidence="2">Belongs to the bacterial solute-binding protein 2 family.</text>
</comment>
<comment type="caution">
    <text evidence="5">The sequence shown here is derived from an EMBL/GenBank/DDBJ whole genome shotgun (WGS) entry which is preliminary data.</text>
</comment>
<comment type="subcellular location">
    <subcellularLocation>
        <location evidence="1">Cell envelope</location>
    </subcellularLocation>
</comment>
<evidence type="ECO:0000256" key="2">
    <source>
        <dbReference type="ARBA" id="ARBA00007639"/>
    </source>
</evidence>
<dbReference type="CDD" id="cd06316">
    <property type="entry name" value="PBP1_ABC_sugar_binding-like"/>
    <property type="match status" value="1"/>
</dbReference>
<evidence type="ECO:0000256" key="1">
    <source>
        <dbReference type="ARBA" id="ARBA00004196"/>
    </source>
</evidence>
<dbReference type="PANTHER" id="PTHR46847">
    <property type="entry name" value="D-ALLOSE-BINDING PERIPLASMIC PROTEIN-RELATED"/>
    <property type="match status" value="1"/>
</dbReference>
<organism evidence="5 6">
    <name type="scientific">Lacimicrobium alkaliphilum</name>
    <dbReference type="NCBI Taxonomy" id="1526571"/>
    <lineage>
        <taxon>Bacteria</taxon>
        <taxon>Pseudomonadati</taxon>
        <taxon>Pseudomonadota</taxon>
        <taxon>Gammaproteobacteria</taxon>
        <taxon>Alteromonadales</taxon>
        <taxon>Alteromonadaceae</taxon>
        <taxon>Lacimicrobium</taxon>
    </lineage>
</organism>
<evidence type="ECO:0000259" key="4">
    <source>
        <dbReference type="Pfam" id="PF13407"/>
    </source>
</evidence>
<sequence>MLAQDGLVAQLDKAGLASQIQLNKSQVEQIKKKNLTAALAWHGASPWVSAVNRGATETFNQYGVKVLVTTDAQYDPVKQVADIENIQALKPDLLLSLVIDGVSAREAYRAIVDAQTKLVLLSNPIPGFVHGRDFAGIVTDDMRGMGQTAAKQANAYLQGKGKIGMIYHDANYFITNTRDQAFLKAMSAFPGIEMTVKRGFVKEHDTSAIASAMMLRNPDLDLLYVSWDTAAEGVVEALRSDGHNSVKVISHDLGVNNLLDMAQQGNMLASVADRPFEIGVTMAKVALLAEVGESSPLFTLVPFDVVTKENIANSWQQAYRSQLPRIVQLAIGE</sequence>
<feature type="domain" description="Periplasmic binding protein" evidence="4">
    <location>
        <begin position="43"/>
        <end position="289"/>
    </location>
</feature>
<dbReference type="InterPro" id="IPR025997">
    <property type="entry name" value="SBP_2_dom"/>
</dbReference>
<dbReference type="PANTHER" id="PTHR46847:SF1">
    <property type="entry name" value="D-ALLOSE-BINDING PERIPLASMIC PROTEIN-RELATED"/>
    <property type="match status" value="1"/>
</dbReference>
<dbReference type="Gene3D" id="3.40.50.2300">
    <property type="match status" value="2"/>
</dbReference>
<dbReference type="EMBL" id="BMGJ01000016">
    <property type="protein sequence ID" value="GGD74828.1"/>
    <property type="molecule type" value="Genomic_DNA"/>
</dbReference>
<protein>
    <recommendedName>
        <fullName evidence="4">Periplasmic binding protein domain-containing protein</fullName>
    </recommendedName>
</protein>
<keyword evidence="6" id="KW-1185">Reference proteome</keyword>